<accession>A0A803KBG5</accession>
<dbReference type="FunFam" id="2.60.40.10:FF:000057">
    <property type="entry name" value="neural cell adhesion molecule L1"/>
    <property type="match status" value="1"/>
</dbReference>
<feature type="domain" description="Fibronectin type-III" evidence="13">
    <location>
        <begin position="996"/>
        <end position="1094"/>
    </location>
</feature>
<dbReference type="FunFam" id="2.60.40.10:FF:000658">
    <property type="entry name" value="Neural cell adhesion molecule L1"/>
    <property type="match status" value="1"/>
</dbReference>
<organism evidence="14">
    <name type="scientific">Xenopus tropicalis</name>
    <name type="common">Western clawed frog</name>
    <name type="synonym">Silurana tropicalis</name>
    <dbReference type="NCBI Taxonomy" id="8364"/>
    <lineage>
        <taxon>Eukaryota</taxon>
        <taxon>Metazoa</taxon>
        <taxon>Chordata</taxon>
        <taxon>Craniata</taxon>
        <taxon>Vertebrata</taxon>
        <taxon>Euteleostomi</taxon>
        <taxon>Amphibia</taxon>
        <taxon>Batrachia</taxon>
        <taxon>Anura</taxon>
        <taxon>Pipoidea</taxon>
        <taxon>Pipidae</taxon>
        <taxon>Xenopodinae</taxon>
        <taxon>Xenopus</taxon>
        <taxon>Silurana</taxon>
    </lineage>
</organism>
<dbReference type="FunFam" id="2.60.40.10:FF:000768">
    <property type="entry name" value="Neural cell adhesion molecule L1-like protein"/>
    <property type="match status" value="1"/>
</dbReference>
<dbReference type="FunFam" id="2.60.40.10:FF:000418">
    <property type="entry name" value="Neural cell adhesion molecule L1-like protein"/>
    <property type="match status" value="1"/>
</dbReference>
<dbReference type="FunFam" id="2.60.40.10:FF:000005">
    <property type="entry name" value="Neuronal cell adhesion molecule"/>
    <property type="match status" value="1"/>
</dbReference>
<dbReference type="InterPro" id="IPR003598">
    <property type="entry name" value="Ig_sub2"/>
</dbReference>
<keyword evidence="6" id="KW-0130">Cell adhesion</keyword>
<dbReference type="AlphaFoldDB" id="A0A803KBG5"/>
<keyword evidence="9" id="KW-1015">Disulfide bond</keyword>
<protein>
    <submittedName>
        <fullName evidence="14">Uncharacterized protein</fullName>
    </submittedName>
</protein>
<comment type="similarity">
    <text evidence="2">Belongs to the immunoglobulin superfamily. L1/neurofascin/NgCAM family.</text>
</comment>
<dbReference type="InterPro" id="IPR003599">
    <property type="entry name" value="Ig_sub"/>
</dbReference>
<evidence type="ECO:0000256" key="10">
    <source>
        <dbReference type="ARBA" id="ARBA00023180"/>
    </source>
</evidence>
<evidence type="ECO:0000256" key="2">
    <source>
        <dbReference type="ARBA" id="ARBA00008588"/>
    </source>
</evidence>
<evidence type="ECO:0000256" key="8">
    <source>
        <dbReference type="ARBA" id="ARBA00023136"/>
    </source>
</evidence>
<dbReference type="InterPro" id="IPR036116">
    <property type="entry name" value="FN3_sf"/>
</dbReference>
<evidence type="ECO:0000313" key="14">
    <source>
        <dbReference type="Ensembl" id="ENSXETP00000117721"/>
    </source>
</evidence>
<evidence type="ECO:0000256" key="5">
    <source>
        <dbReference type="ARBA" id="ARBA00022737"/>
    </source>
</evidence>
<dbReference type="CDD" id="cd00063">
    <property type="entry name" value="FN3"/>
    <property type="match status" value="4"/>
</dbReference>
<dbReference type="PROSITE" id="PS50835">
    <property type="entry name" value="IG_LIKE"/>
    <property type="match status" value="4"/>
</dbReference>
<dbReference type="Pfam" id="PF07679">
    <property type="entry name" value="I-set"/>
    <property type="match status" value="2"/>
</dbReference>
<dbReference type="GO" id="GO:0005886">
    <property type="term" value="C:plasma membrane"/>
    <property type="evidence" value="ECO:0007669"/>
    <property type="project" value="UniProtKB-SubCell"/>
</dbReference>
<feature type="domain" description="Ig-like" evidence="12">
    <location>
        <begin position="324"/>
        <end position="397"/>
    </location>
</feature>
<dbReference type="FunFam" id="2.60.40.10:FF:000367">
    <property type="entry name" value="Neural cell adhesion molecule L1-like protein"/>
    <property type="match status" value="1"/>
</dbReference>
<dbReference type="InterPro" id="IPR013098">
    <property type="entry name" value="Ig_I-set"/>
</dbReference>
<feature type="domain" description="Ig-like" evidence="12">
    <location>
        <begin position="597"/>
        <end position="681"/>
    </location>
</feature>
<keyword evidence="5" id="KW-0677">Repeat</keyword>
<dbReference type="PANTHER" id="PTHR44170:SF45">
    <property type="entry name" value="NEURAL CELL ADHESION MOLECULE L1-LIKE PROTEIN ISOFORM X1"/>
    <property type="match status" value="1"/>
</dbReference>
<dbReference type="SMART" id="SM00408">
    <property type="entry name" value="IGc2"/>
    <property type="match status" value="4"/>
</dbReference>
<dbReference type="SUPFAM" id="SSF49265">
    <property type="entry name" value="Fibronectin type III"/>
    <property type="match status" value="2"/>
</dbReference>
<dbReference type="SMART" id="SM00409">
    <property type="entry name" value="IG"/>
    <property type="match status" value="4"/>
</dbReference>
<dbReference type="Pfam" id="PF13927">
    <property type="entry name" value="Ig_3"/>
    <property type="match status" value="2"/>
</dbReference>
<keyword evidence="3" id="KW-1003">Cell membrane</keyword>
<name>A0A803KBG5_XENTR</name>
<dbReference type="PANTHER" id="PTHR44170">
    <property type="entry name" value="PROTEIN SIDEKICK"/>
    <property type="match status" value="1"/>
</dbReference>
<dbReference type="Ensembl" id="ENSXETT00000113577">
    <property type="protein sequence ID" value="ENSXETP00000117721"/>
    <property type="gene ID" value="ENSXETG00000043200"/>
</dbReference>
<feature type="domain" description="Fibronectin type-III" evidence="13">
    <location>
        <begin position="694"/>
        <end position="786"/>
    </location>
</feature>
<keyword evidence="7" id="KW-1133">Transmembrane helix</keyword>
<evidence type="ECO:0000259" key="12">
    <source>
        <dbReference type="PROSITE" id="PS50835"/>
    </source>
</evidence>
<reference evidence="14" key="2">
    <citation type="submission" date="2021-03" db="UniProtKB">
        <authorList>
            <consortium name="Ensembl"/>
        </authorList>
    </citation>
    <scope>IDENTIFICATION</scope>
</reference>
<evidence type="ECO:0000256" key="3">
    <source>
        <dbReference type="ARBA" id="ARBA00022475"/>
    </source>
</evidence>
<dbReference type="GeneTree" id="ENSGT00940000160080"/>
<dbReference type="InterPro" id="IPR013783">
    <property type="entry name" value="Ig-like_fold"/>
</dbReference>
<evidence type="ECO:0000256" key="9">
    <source>
        <dbReference type="ARBA" id="ARBA00023157"/>
    </source>
</evidence>
<dbReference type="PROSITE" id="PS50853">
    <property type="entry name" value="FN3"/>
    <property type="match status" value="4"/>
</dbReference>
<feature type="domain" description="Fibronectin type-III" evidence="13">
    <location>
        <begin position="788"/>
        <end position="884"/>
    </location>
</feature>
<dbReference type="SMART" id="SM00060">
    <property type="entry name" value="FN3"/>
    <property type="match status" value="4"/>
</dbReference>
<comment type="subcellular location">
    <subcellularLocation>
        <location evidence="1">Cell membrane</location>
        <topology evidence="1">Single-pass type I membrane protein</topology>
    </subcellularLocation>
</comment>
<feature type="domain" description="Ig-like" evidence="12">
    <location>
        <begin position="506"/>
        <end position="593"/>
    </location>
</feature>
<evidence type="ECO:0000256" key="11">
    <source>
        <dbReference type="ARBA" id="ARBA00023319"/>
    </source>
</evidence>
<feature type="domain" description="Fibronectin type-III" evidence="13">
    <location>
        <begin position="889"/>
        <end position="992"/>
    </location>
</feature>
<evidence type="ECO:0000256" key="4">
    <source>
        <dbReference type="ARBA" id="ARBA00022692"/>
    </source>
</evidence>
<dbReference type="InterPro" id="IPR036179">
    <property type="entry name" value="Ig-like_dom_sf"/>
</dbReference>
<keyword evidence="8" id="KW-0472">Membrane</keyword>
<dbReference type="InterPro" id="IPR007110">
    <property type="entry name" value="Ig-like_dom"/>
</dbReference>
<proteinExistence type="inferred from homology"/>
<feature type="domain" description="Ig-like" evidence="12">
    <location>
        <begin position="413"/>
        <end position="500"/>
    </location>
</feature>
<dbReference type="GO" id="GO:0007155">
    <property type="term" value="P:cell adhesion"/>
    <property type="evidence" value="ECO:0007669"/>
    <property type="project" value="UniProtKB-KW"/>
</dbReference>
<reference evidence="14" key="1">
    <citation type="journal article" date="2010" name="Science">
        <title>The genome of the Western clawed frog Xenopus tropicalis.</title>
        <authorList>
            <person name="Hellsten U."/>
            <person name="Harland R.M."/>
            <person name="Gilchrist M.J."/>
            <person name="Hendrix D."/>
            <person name="Jurka J."/>
            <person name="Kapitonov V."/>
            <person name="Ovcharenko I."/>
            <person name="Putnam N.H."/>
            <person name="Shu S."/>
            <person name="Taher L."/>
            <person name="Blitz I.L."/>
            <person name="Blumberg B."/>
            <person name="Dichmann D.S."/>
            <person name="Dubchak I."/>
            <person name="Amaya E."/>
            <person name="Detter J.C."/>
            <person name="Fletcher R."/>
            <person name="Gerhard D.S."/>
            <person name="Goodstein D."/>
            <person name="Graves T."/>
            <person name="Grigoriev I.V."/>
            <person name="Grimwood J."/>
            <person name="Kawashima T."/>
            <person name="Lindquist E."/>
            <person name="Lucas S.M."/>
            <person name="Mead P.E."/>
            <person name="Mitros T."/>
            <person name="Ogino H."/>
            <person name="Ohta Y."/>
            <person name="Poliakov A.V."/>
            <person name="Pollet N."/>
            <person name="Robert J."/>
            <person name="Salamov A."/>
            <person name="Sater A.K."/>
            <person name="Schmutz J."/>
            <person name="Terry A."/>
            <person name="Vize P.D."/>
            <person name="Warren W.C."/>
            <person name="Wells D."/>
            <person name="Wills A."/>
            <person name="Wilson R.K."/>
            <person name="Zimmerman L.B."/>
            <person name="Zorn A.M."/>
            <person name="Grainger R."/>
            <person name="Grammer T."/>
            <person name="Khokha M.K."/>
            <person name="Richardson P.M."/>
            <person name="Rokhsar D.S."/>
        </authorList>
    </citation>
    <scope>NUCLEOTIDE SEQUENCE [LARGE SCALE GENOMIC DNA]</scope>
    <source>
        <strain evidence="14">Nigerian</strain>
    </source>
</reference>
<evidence type="ECO:0000259" key="13">
    <source>
        <dbReference type="PROSITE" id="PS50853"/>
    </source>
</evidence>
<sequence>MGNSPSHWPVWYQYKSMGNSPSHWPVWYQYQSMGNSPSHWPVWYQYKSMGNSPSHWPVWYQYKSMGNSPSHWPVRYQYQSMGNSPSHWPVWYQYKSMGDSPSHWTVWYQYKSMGNSPSHWTVWYQYKSMGNSPSHWPVWYQYQSMGNSPSHWPVRYQYQSMGNSPSHWPVWYQYKAMGNSPSHWPVRYQYQSMGNSPSHWPVWYQYKAMGNSPSHWPVRYQYQSMGNSPSHWPVWYQYQLSRFNRNPNTHVTVTLFLTDLVQIPQDDRVSVGQDGNLYFANVKHSDSREDYYCCAGFSRIRTIVQSMPMALTVLPTDSLQERRPKMLTPQGTSGSVTALRGEELHLECIAEGLPTPSITWYREKSGAVVLQSHGKLLKMKDISEEDEGIYRCKAENSWGSVDHGFHVWVEGPPRWREEPRDRAVSVGASAVLHCSAMGKPEPEISWKRNGLPLGEGSVPPNHHVLDKEIILKNLQLSDTAVYQCESRNKHGTILSSANINVLDIAPVILTPEGTTYSAVLGSPAFLHCEAFAFPRADIFWSREDSAVPMQTPRSNTYGNGTLHILKAEAEDAGDYTCWVSNARGKTALGARLILREPTRVFLLPESPSVRRSHGTTLTCHVQCDIYLLSSLSIIWRRNGHELDRSDRRVLIQLDTLSISNVSWEDGGTYSCTAHTSLDTVTAETHLRVQDVPNPPTNLVLSEKHDRSIQLSWETNETHNSPILEFIIEAQRSNETWEDAARVAGNRTAVALPLVPYTDYRFRVFAINEIGKSLPSPASERYRTPAMVPDRNPLIVSAEADKQNELTITWEPLSQEEQNGPGFGYRVRWRLQGSESEWHHQTVKESVFRLNNTPAFAPYEVSVQSVNEKGAGPDPKIHVKYSGEDIPDAAPSALHVEVLNSSLAKVAWARVTQNQVRGHLSGYKVTYWKARSLLAEKKHHHPTRHVLIFPGPRNWGMIPGLDPFSQYQVMVAAFNTRGDGPGSSPVTFETPEGVPDKPHSLRISSADKSSFTLTWGPPRKLNGILSGYLLQHQIINDTDEIGTMRNINITDPATVSWRIPWLHHGTKYKFYLRACTARGCGKAVSEEGWTGAQASKNLWPKVTTYF</sequence>
<keyword evidence="10" id="KW-0325">Glycoprotein</keyword>
<evidence type="ECO:0000256" key="6">
    <source>
        <dbReference type="ARBA" id="ARBA00022889"/>
    </source>
</evidence>
<evidence type="ECO:0000256" key="1">
    <source>
        <dbReference type="ARBA" id="ARBA00004251"/>
    </source>
</evidence>
<keyword evidence="4" id="KW-0812">Transmembrane</keyword>
<dbReference type="Pfam" id="PF00041">
    <property type="entry name" value="fn3"/>
    <property type="match status" value="4"/>
</dbReference>
<evidence type="ECO:0000256" key="7">
    <source>
        <dbReference type="ARBA" id="ARBA00022989"/>
    </source>
</evidence>
<dbReference type="SUPFAM" id="SSF48726">
    <property type="entry name" value="Immunoglobulin"/>
    <property type="match status" value="4"/>
</dbReference>
<keyword evidence="11" id="KW-0393">Immunoglobulin domain</keyword>
<dbReference type="Gene3D" id="2.60.40.10">
    <property type="entry name" value="Immunoglobulins"/>
    <property type="match status" value="9"/>
</dbReference>
<dbReference type="InParanoid" id="A0A803KBG5"/>
<dbReference type="InterPro" id="IPR003961">
    <property type="entry name" value="FN3_dom"/>
</dbReference>